<dbReference type="InterPro" id="IPR050266">
    <property type="entry name" value="AB_hydrolase_sf"/>
</dbReference>
<organism evidence="2 3">
    <name type="scientific">Campylobacter devanensis</name>
    <dbReference type="NCBI Taxonomy" id="3161138"/>
    <lineage>
        <taxon>Bacteria</taxon>
        <taxon>Pseudomonadati</taxon>
        <taxon>Campylobacterota</taxon>
        <taxon>Epsilonproteobacteria</taxon>
        <taxon>Campylobacterales</taxon>
        <taxon>Campylobacteraceae</taxon>
        <taxon>Campylobacter</taxon>
    </lineage>
</organism>
<gene>
    <name evidence="2" type="ORF">CIGN_0968</name>
</gene>
<proteinExistence type="predicted"/>
<accession>A0A1X9SSN9</accession>
<dbReference type="GO" id="GO:0016787">
    <property type="term" value="F:hydrolase activity"/>
    <property type="evidence" value="ECO:0007669"/>
    <property type="project" value="UniProtKB-KW"/>
</dbReference>
<dbReference type="EMBL" id="CP018788">
    <property type="protein sequence ID" value="ARQ99251.1"/>
    <property type="molecule type" value="Genomic_DNA"/>
</dbReference>
<dbReference type="Pfam" id="PF00561">
    <property type="entry name" value="Abhydrolase_1"/>
    <property type="match status" value="1"/>
</dbReference>
<name>A0A1X9SSN9_9BACT</name>
<dbReference type="SUPFAM" id="SSF53474">
    <property type="entry name" value="alpha/beta-Hydrolases"/>
    <property type="match status" value="1"/>
</dbReference>
<keyword evidence="1 2" id="KW-0378">Hydrolase</keyword>
<dbReference type="PANTHER" id="PTHR43798:SF31">
    <property type="entry name" value="AB HYDROLASE SUPERFAMILY PROTEIN YCLE"/>
    <property type="match status" value="1"/>
</dbReference>
<dbReference type="InterPro" id="IPR000073">
    <property type="entry name" value="AB_hydrolase_1"/>
</dbReference>
<sequence>MAIKEIEYNGLKYSLSYEIIGQNGVKNILILHGWGANKELMKRAFSKYLNQFNCVYLDLPGFGLSSTLEAPLCTNDYANIVSKFIRSLGIEFEIVMGHSFGGKIAALLNPRYLILLSSAGIIKQKRFSVRAKIAIFKILKSIGLGRFWRIFATKDISGMSKIMYETLKNVVDEDFSDIFASLNSNALIFWGISDDATPLSSGENIAKLIKNSQFYSLDGDHFFFLQHSKYIAKIITETTKKDR</sequence>
<dbReference type="AlphaFoldDB" id="A0A1X9SSN9"/>
<keyword evidence="3" id="KW-1185">Reference proteome</keyword>
<dbReference type="GO" id="GO:0016020">
    <property type="term" value="C:membrane"/>
    <property type="evidence" value="ECO:0007669"/>
    <property type="project" value="TreeGrafter"/>
</dbReference>
<dbReference type="InterPro" id="IPR029058">
    <property type="entry name" value="AB_hydrolase_fold"/>
</dbReference>
<dbReference type="STRING" id="1660064.CIGN_0968"/>
<evidence type="ECO:0000256" key="1">
    <source>
        <dbReference type="ARBA" id="ARBA00022801"/>
    </source>
</evidence>
<evidence type="ECO:0000313" key="3">
    <source>
        <dbReference type="Proteomes" id="UP000194309"/>
    </source>
</evidence>
<dbReference type="Gene3D" id="3.40.50.1820">
    <property type="entry name" value="alpha/beta hydrolase"/>
    <property type="match status" value="1"/>
</dbReference>
<accession>A0A381D9F3</accession>
<dbReference type="KEGG" id="cdev:CIGN_0968"/>
<protein>
    <submittedName>
        <fullName evidence="2">Alpha/beta hydrolase family protein</fullName>
    </submittedName>
</protein>
<dbReference type="PANTHER" id="PTHR43798">
    <property type="entry name" value="MONOACYLGLYCEROL LIPASE"/>
    <property type="match status" value="1"/>
</dbReference>
<dbReference type="OrthoDB" id="9808398at2"/>
<reference evidence="2 3" key="1">
    <citation type="journal article" date="2017" name="Genome Biol. Evol.">
        <title>Comparative Genomic Analysis Identifies a Campylobacter Clade Deficient in Selenium Metabolism.</title>
        <authorList>
            <person name="Miller W.G."/>
            <person name="Yee E."/>
            <person name="Lopes B.S."/>
            <person name="Chapman M.H."/>
            <person name="Huynh S."/>
            <person name="Bono J.L."/>
            <person name="Parker C.T."/>
            <person name="Strachan N.J.C."/>
            <person name="Forbes K.J."/>
        </authorList>
    </citation>
    <scope>NUCLEOTIDE SEQUENCE [LARGE SCALE GENOMIC DNA]</scope>
    <source>
        <strain evidence="2 3">NCTC 13003</strain>
    </source>
</reference>
<evidence type="ECO:0000313" key="2">
    <source>
        <dbReference type="EMBL" id="ARQ99251.1"/>
    </source>
</evidence>
<dbReference type="Proteomes" id="UP000194309">
    <property type="component" value="Chromosome"/>
</dbReference>